<dbReference type="InterPro" id="IPR035915">
    <property type="entry name" value="Plakin_repeat_sf"/>
</dbReference>
<proteinExistence type="predicted"/>
<feature type="compositionally biased region" description="Low complexity" evidence="1">
    <location>
        <begin position="877"/>
        <end position="888"/>
    </location>
</feature>
<protein>
    <submittedName>
        <fullName evidence="2">Uncharacterized protein</fullName>
    </submittedName>
</protein>
<name>A0A815GV64_9BILA</name>
<feature type="region of interest" description="Disordered" evidence="1">
    <location>
        <begin position="810"/>
        <end position="904"/>
    </location>
</feature>
<dbReference type="AlphaFoldDB" id="A0A815GV64"/>
<accession>A0A815GV64</accession>
<sequence>MNTMTGDRLPLQTAYQRGLVDIKQRLFFDEKLNRKSYTFEEAVELGYMGIEPDTASLPLHVDGIDYMIHWVLDSSTKRRIFPRQAVRKQILDAVHGRYINPYNNSQVSLHEAIYLKFIGATEYNSTNDSITVTINRQTYTIKWVYDTRNMKKILPRDALKQGILDIQLNEYRKVDTNDVLTIYDAIQAGYIRCNDDESSSDNSVRPPSIISIDEDELTIATKTATYVITSVIHPLTQKEIKVSEAIDLGILDKDIGSYRDLVTNVQYELAEAINEGLVYATIIETKEDTEMLTSSVQEIIKKFIVKSVAVDSESLEKIGGLEAQAIGILNYAQGIYHDRKSGVKIPLDKAIEKKLLDVELVSQKRFEEYDLELITDTITEKRITLYRIHGVRNNVLDRMESGAIAVKNQMIDTETKTYTDFSTGESMTIQEAINRNLIEAEISEHVERKPLGLSMQNAIRLGFYVAETGTFRDPATEHYMTLMEAIERGHIHVNGMAFADSEQGPITLYDAFSLGLINRRDGGKLNPPKISLYRARLVESKLHRMNVEDAIRCGLLNLRTGLYKHPHSGEQLHLKEAIQRGLIDGQSTIIEHPTSGRYMTLKDALDGIRIDHEGQVIDSYSNKTITTLELAFNHRKLFSQFDVNAGEVFLPLQNESVDFEKAIRKNLLDNNRMKLFDPKTSREYSIQDAIERGLVDGETGLIYDSHSHTQYSVREAIRHGIVAIVGAPLVPIKADHETVAAKITSRKHRRHSLVKSSLHYDYNSAPDSADEDSHGSGGGGGVNAGWHRIKSRTRAISPLSIDDTLDIKRNIRRRTGSSPTGKCRDDDWKTGWKNGHNDDDDTFGNGGGGSKRNGGGNTFYSSSTSRVQQSNTSSNRSQGGQTSSGFQQKNETTSSLSTVIPKVR</sequence>
<evidence type="ECO:0000313" key="3">
    <source>
        <dbReference type="Proteomes" id="UP000663845"/>
    </source>
</evidence>
<dbReference type="Proteomes" id="UP000663845">
    <property type="component" value="Unassembled WGS sequence"/>
</dbReference>
<feature type="compositionally biased region" description="Polar residues" evidence="1">
    <location>
        <begin position="889"/>
        <end position="898"/>
    </location>
</feature>
<dbReference type="Gene3D" id="3.90.1290.10">
    <property type="entry name" value="Plakin repeat"/>
    <property type="match status" value="3"/>
</dbReference>
<dbReference type="SMART" id="SM00250">
    <property type="entry name" value="PLEC"/>
    <property type="match status" value="9"/>
</dbReference>
<evidence type="ECO:0000313" key="2">
    <source>
        <dbReference type="EMBL" id="CAF1345288.1"/>
    </source>
</evidence>
<dbReference type="SUPFAM" id="SSF75399">
    <property type="entry name" value="Plakin repeat"/>
    <property type="match status" value="5"/>
</dbReference>
<gene>
    <name evidence="2" type="ORF">JYZ213_LOCUS34727</name>
</gene>
<reference evidence="2" key="1">
    <citation type="submission" date="2021-02" db="EMBL/GenBank/DDBJ databases">
        <authorList>
            <person name="Nowell W R."/>
        </authorList>
    </citation>
    <scope>NUCLEOTIDE SEQUENCE</scope>
</reference>
<dbReference type="EMBL" id="CAJNOG010000727">
    <property type="protein sequence ID" value="CAF1345288.1"/>
    <property type="molecule type" value="Genomic_DNA"/>
</dbReference>
<feature type="region of interest" description="Disordered" evidence="1">
    <location>
        <begin position="765"/>
        <end position="785"/>
    </location>
</feature>
<dbReference type="GO" id="GO:0005856">
    <property type="term" value="C:cytoskeleton"/>
    <property type="evidence" value="ECO:0007669"/>
    <property type="project" value="InterPro"/>
</dbReference>
<dbReference type="InterPro" id="IPR001101">
    <property type="entry name" value="Plectin_repeat"/>
</dbReference>
<organism evidence="2 3">
    <name type="scientific">Adineta steineri</name>
    <dbReference type="NCBI Taxonomy" id="433720"/>
    <lineage>
        <taxon>Eukaryota</taxon>
        <taxon>Metazoa</taxon>
        <taxon>Spiralia</taxon>
        <taxon>Gnathifera</taxon>
        <taxon>Rotifera</taxon>
        <taxon>Eurotatoria</taxon>
        <taxon>Bdelloidea</taxon>
        <taxon>Adinetida</taxon>
        <taxon>Adinetidae</taxon>
        <taxon>Adineta</taxon>
    </lineage>
</organism>
<feature type="compositionally biased region" description="Gly residues" evidence="1">
    <location>
        <begin position="844"/>
        <end position="857"/>
    </location>
</feature>
<comment type="caution">
    <text evidence="2">The sequence shown here is derived from an EMBL/GenBank/DDBJ whole genome shotgun (WGS) entry which is preliminary data.</text>
</comment>
<feature type="compositionally biased region" description="Polar residues" evidence="1">
    <location>
        <begin position="858"/>
        <end position="876"/>
    </location>
</feature>
<evidence type="ECO:0000256" key="1">
    <source>
        <dbReference type="SAM" id="MobiDB-lite"/>
    </source>
</evidence>